<protein>
    <submittedName>
        <fullName evidence="1">Uncharacterized protein</fullName>
    </submittedName>
</protein>
<organism evidence="1 2">
    <name type="scientific">Solirubrobacter ginsenosidimutans</name>
    <dbReference type="NCBI Taxonomy" id="490573"/>
    <lineage>
        <taxon>Bacteria</taxon>
        <taxon>Bacillati</taxon>
        <taxon>Actinomycetota</taxon>
        <taxon>Thermoleophilia</taxon>
        <taxon>Solirubrobacterales</taxon>
        <taxon>Solirubrobacteraceae</taxon>
        <taxon>Solirubrobacter</taxon>
    </lineage>
</organism>
<name>A0A9X3S8R8_9ACTN</name>
<evidence type="ECO:0000313" key="1">
    <source>
        <dbReference type="EMBL" id="MDA0164458.1"/>
    </source>
</evidence>
<evidence type="ECO:0000313" key="2">
    <source>
        <dbReference type="Proteomes" id="UP001149140"/>
    </source>
</evidence>
<accession>A0A9X3S8R8</accession>
<dbReference type="AlphaFoldDB" id="A0A9X3S8R8"/>
<dbReference type="Proteomes" id="UP001149140">
    <property type="component" value="Unassembled WGS sequence"/>
</dbReference>
<reference evidence="1" key="1">
    <citation type="submission" date="2022-10" db="EMBL/GenBank/DDBJ databases">
        <title>The WGS of Solirubrobacter ginsenosidimutans DSM 21036.</title>
        <authorList>
            <person name="Jiang Z."/>
        </authorList>
    </citation>
    <scope>NUCLEOTIDE SEQUENCE</scope>
    <source>
        <strain evidence="1">DSM 21036</strain>
    </source>
</reference>
<keyword evidence="2" id="KW-1185">Reference proteome</keyword>
<dbReference type="EMBL" id="JAPDOD010000034">
    <property type="protein sequence ID" value="MDA0164458.1"/>
    <property type="molecule type" value="Genomic_DNA"/>
</dbReference>
<comment type="caution">
    <text evidence="1">The sequence shown here is derived from an EMBL/GenBank/DDBJ whole genome shotgun (WGS) entry which is preliminary data.</text>
</comment>
<dbReference type="RefSeq" id="WP_270043711.1">
    <property type="nucleotide sequence ID" value="NZ_JAPDOD010000034.1"/>
</dbReference>
<sequence length="152" mass="16268">MSAQAQASAPSPTFLLRAVVWWRKPSLDRALAAGTTDTAALRLRAEQLVALDSRTRIADGIELAMADEGARARRPHSSPVQRVSLALAHPELVWLVASLRTAGEPSAQAVAQALQLLTDDAGPLYTPKSVTELRDTAGRISTQLIARPRDAL</sequence>
<proteinExistence type="predicted"/>
<gene>
    <name evidence="1" type="ORF">OM076_29580</name>
</gene>